<accession>A0A432MGI1</accession>
<evidence type="ECO:0000256" key="2">
    <source>
        <dbReference type="ARBA" id="ARBA00004725"/>
    </source>
</evidence>
<dbReference type="NCBIfam" id="NF005741">
    <property type="entry name" value="PRK07565.1"/>
    <property type="match status" value="1"/>
</dbReference>
<name>A0A432MGI1_9BACT</name>
<protein>
    <submittedName>
        <fullName evidence="8">Dihydroorotate dehydrogenase-like protein</fullName>
    </submittedName>
</protein>
<evidence type="ECO:0000256" key="3">
    <source>
        <dbReference type="ARBA" id="ARBA00022630"/>
    </source>
</evidence>
<proteinExistence type="predicted"/>
<dbReference type="UniPathway" id="UPA00070"/>
<dbReference type="PANTHER" id="PTHR48109:SF3">
    <property type="entry name" value="SLL0744 PROTEIN"/>
    <property type="match status" value="1"/>
</dbReference>
<keyword evidence="9" id="KW-1185">Reference proteome</keyword>
<evidence type="ECO:0000256" key="5">
    <source>
        <dbReference type="ARBA" id="ARBA00022975"/>
    </source>
</evidence>
<evidence type="ECO:0000259" key="7">
    <source>
        <dbReference type="Pfam" id="PF01180"/>
    </source>
</evidence>
<dbReference type="InterPro" id="IPR012135">
    <property type="entry name" value="Dihydroorotate_DH_1_2"/>
</dbReference>
<dbReference type="Gene3D" id="3.20.20.70">
    <property type="entry name" value="Aldolase class I"/>
    <property type="match status" value="1"/>
</dbReference>
<evidence type="ECO:0000256" key="6">
    <source>
        <dbReference type="ARBA" id="ARBA00023002"/>
    </source>
</evidence>
<dbReference type="GO" id="GO:0006207">
    <property type="term" value="P:'de novo' pyrimidine nucleobase biosynthetic process"/>
    <property type="evidence" value="ECO:0007669"/>
    <property type="project" value="TreeGrafter"/>
</dbReference>
<dbReference type="AlphaFoldDB" id="A0A432MGI1"/>
<evidence type="ECO:0000313" key="8">
    <source>
        <dbReference type="EMBL" id="RUL85632.1"/>
    </source>
</evidence>
<gene>
    <name evidence="8" type="ORF">TsocGM_18155</name>
</gene>
<comment type="pathway">
    <text evidence="2">Pyrimidine metabolism; UMP biosynthesis via de novo pathway.</text>
</comment>
<dbReference type="SUPFAM" id="SSF51395">
    <property type="entry name" value="FMN-linked oxidoreductases"/>
    <property type="match status" value="1"/>
</dbReference>
<dbReference type="RefSeq" id="WP_126726880.1">
    <property type="nucleotide sequence ID" value="NZ_RYZH01000038.1"/>
</dbReference>
<keyword evidence="5" id="KW-0665">Pyrimidine biosynthesis</keyword>
<dbReference type="Pfam" id="PF01180">
    <property type="entry name" value="DHO_dh"/>
    <property type="match status" value="1"/>
</dbReference>
<dbReference type="PIRSF" id="PIRSF000164">
    <property type="entry name" value="DHO_oxidase"/>
    <property type="match status" value="1"/>
</dbReference>
<evidence type="ECO:0000256" key="1">
    <source>
        <dbReference type="ARBA" id="ARBA00001917"/>
    </source>
</evidence>
<dbReference type="CDD" id="cd04739">
    <property type="entry name" value="DHOD_like"/>
    <property type="match status" value="1"/>
</dbReference>
<dbReference type="GO" id="GO:0005737">
    <property type="term" value="C:cytoplasm"/>
    <property type="evidence" value="ECO:0007669"/>
    <property type="project" value="InterPro"/>
</dbReference>
<sequence length="337" mass="36717">MSVDLSTRYLGLDLAHPIVVSACSLGFDLGNLKRMEDAGASAIVLPSLFEEQIVHDQLAVHEFYEFTSEKFPEALSFFPEMNDDNTGPEAYLRLVESAKRSLGIPVIGSLNGNSTGGWIRYAKLIQDAGADALELNVYRVVTDSHDDAIAVEAQDLELVTEVCRSVSIPVAVKIGPYFSSLPNFAVRLAGAGASGLVLFNRFYQPDIDLETLRVVPRLVLSTSDEVRLPMRWIAVLYGRVRASLAATTGVHEPQDVLKLLLAGADATMVASALYRRGIGHLKVLVEGTRAWLEERDYLSVGQMKGSISQINAPDPEAFERANYIKTLVNYTGNGAIS</sequence>
<dbReference type="EMBL" id="RYZH01000038">
    <property type="protein sequence ID" value="RUL85632.1"/>
    <property type="molecule type" value="Genomic_DNA"/>
</dbReference>
<evidence type="ECO:0000313" key="9">
    <source>
        <dbReference type="Proteomes" id="UP000280296"/>
    </source>
</evidence>
<keyword evidence="3" id="KW-0285">Flavoprotein</keyword>
<organism evidence="8 9">
    <name type="scientific">Tautonia sociabilis</name>
    <dbReference type="NCBI Taxonomy" id="2080755"/>
    <lineage>
        <taxon>Bacteria</taxon>
        <taxon>Pseudomonadati</taxon>
        <taxon>Planctomycetota</taxon>
        <taxon>Planctomycetia</taxon>
        <taxon>Isosphaerales</taxon>
        <taxon>Isosphaeraceae</taxon>
        <taxon>Tautonia</taxon>
    </lineage>
</organism>
<dbReference type="InterPro" id="IPR013785">
    <property type="entry name" value="Aldolase_TIM"/>
</dbReference>
<dbReference type="InterPro" id="IPR005720">
    <property type="entry name" value="Dihydroorotate_DH_cat"/>
</dbReference>
<feature type="domain" description="Dihydroorotate dehydrogenase catalytic" evidence="7">
    <location>
        <begin position="84"/>
        <end position="280"/>
    </location>
</feature>
<dbReference type="PANTHER" id="PTHR48109">
    <property type="entry name" value="DIHYDROOROTATE DEHYDROGENASE (QUINONE), MITOCHONDRIAL-RELATED"/>
    <property type="match status" value="1"/>
</dbReference>
<reference evidence="8 9" key="2">
    <citation type="submission" date="2019-01" db="EMBL/GenBank/DDBJ databases">
        <title>Tautonia sociabilis, a novel thermotolerant planctomycete of Isosphaeraceae family, isolated from a 4000 m deep subterranean habitat.</title>
        <authorList>
            <person name="Kovaleva O.L."/>
            <person name="Elcheninov A.G."/>
            <person name="Van Heerden E."/>
            <person name="Toshchakov S.V."/>
            <person name="Novikov A."/>
            <person name="Bonch-Osmolovskaya E.A."/>
            <person name="Kublanov I.V."/>
        </authorList>
    </citation>
    <scope>NUCLEOTIDE SEQUENCE [LARGE SCALE GENOMIC DNA]</scope>
    <source>
        <strain evidence="8 9">GM2012</strain>
    </source>
</reference>
<comment type="caution">
    <text evidence="8">The sequence shown here is derived from an EMBL/GenBank/DDBJ whole genome shotgun (WGS) entry which is preliminary data.</text>
</comment>
<evidence type="ECO:0000256" key="4">
    <source>
        <dbReference type="ARBA" id="ARBA00022643"/>
    </source>
</evidence>
<comment type="cofactor">
    <cofactor evidence="1">
        <name>FMN</name>
        <dbReference type="ChEBI" id="CHEBI:58210"/>
    </cofactor>
</comment>
<reference evidence="8 9" key="1">
    <citation type="submission" date="2018-12" db="EMBL/GenBank/DDBJ databases">
        <authorList>
            <person name="Toschakov S.V."/>
        </authorList>
    </citation>
    <scope>NUCLEOTIDE SEQUENCE [LARGE SCALE GENOMIC DNA]</scope>
    <source>
        <strain evidence="8 9">GM2012</strain>
    </source>
</reference>
<keyword evidence="6" id="KW-0560">Oxidoreductase</keyword>
<dbReference type="Proteomes" id="UP000280296">
    <property type="component" value="Unassembled WGS sequence"/>
</dbReference>
<dbReference type="GO" id="GO:0004152">
    <property type="term" value="F:dihydroorotate dehydrogenase activity"/>
    <property type="evidence" value="ECO:0007669"/>
    <property type="project" value="InterPro"/>
</dbReference>
<keyword evidence="4" id="KW-0288">FMN</keyword>
<dbReference type="OrthoDB" id="9794954at2"/>
<dbReference type="InterPro" id="IPR050074">
    <property type="entry name" value="DHO_dehydrogenase"/>
</dbReference>
<dbReference type="GO" id="GO:0044205">
    <property type="term" value="P:'de novo' UMP biosynthetic process"/>
    <property type="evidence" value="ECO:0007669"/>
    <property type="project" value="UniProtKB-UniPathway"/>
</dbReference>